<evidence type="ECO:0000313" key="3">
    <source>
        <dbReference type="EMBL" id="WFD48218.1"/>
    </source>
</evidence>
<dbReference type="EC" id="2.1.1.181" evidence="3"/>
<keyword evidence="2 3" id="KW-0808">Transferase</keyword>
<dbReference type="InterPro" id="IPR010286">
    <property type="entry name" value="METTL16/RlmF"/>
</dbReference>
<dbReference type="Proteomes" id="UP000818624">
    <property type="component" value="Chromosome 3"/>
</dbReference>
<gene>
    <name evidence="3" type="ORF">GLX27_002886</name>
</gene>
<dbReference type="SUPFAM" id="SSF53335">
    <property type="entry name" value="S-adenosyl-L-methionine-dependent methyltransferases"/>
    <property type="match status" value="1"/>
</dbReference>
<reference evidence="3 4" key="1">
    <citation type="journal article" date="2020" name="Elife">
        <title>Loss of centromere function drives karyotype evolution in closely related Malassezia species.</title>
        <authorList>
            <person name="Sankaranarayanan S.R."/>
            <person name="Ianiri G."/>
            <person name="Coelho M.A."/>
            <person name="Reza M.H."/>
            <person name="Thimmappa B.C."/>
            <person name="Ganguly P."/>
            <person name="Vadnala R.N."/>
            <person name="Sun S."/>
            <person name="Siddharthan R."/>
            <person name="Tellgren-Roth C."/>
            <person name="Dawson T.L."/>
            <person name="Heitman J."/>
            <person name="Sanyal K."/>
        </authorList>
    </citation>
    <scope>NUCLEOTIDE SEQUENCE [LARGE SCALE GENOMIC DNA]</scope>
    <source>
        <strain evidence="3">CBS14141</strain>
    </source>
</reference>
<proteinExistence type="predicted"/>
<dbReference type="GO" id="GO:0008168">
    <property type="term" value="F:methyltransferase activity"/>
    <property type="evidence" value="ECO:0007669"/>
    <property type="project" value="UniProtKB-KW"/>
</dbReference>
<dbReference type="PANTHER" id="PTHR13393">
    <property type="entry name" value="SAM-DEPENDENT METHYLTRANSFERASE"/>
    <property type="match status" value="1"/>
</dbReference>
<evidence type="ECO:0000313" key="4">
    <source>
        <dbReference type="Proteomes" id="UP000818624"/>
    </source>
</evidence>
<evidence type="ECO:0000256" key="2">
    <source>
        <dbReference type="ARBA" id="ARBA00022679"/>
    </source>
</evidence>
<dbReference type="EMBL" id="CP046236">
    <property type="protein sequence ID" value="WFD48218.1"/>
    <property type="molecule type" value="Genomic_DNA"/>
</dbReference>
<dbReference type="Gene3D" id="3.40.50.150">
    <property type="entry name" value="Vaccinia Virus protein VP39"/>
    <property type="match status" value="1"/>
</dbReference>
<accession>A0ABY8ERQ4</accession>
<dbReference type="InterPro" id="IPR029063">
    <property type="entry name" value="SAM-dependent_MTases_sf"/>
</dbReference>
<protein>
    <submittedName>
        <fullName evidence="3">23S rRNA (Adenine(1618)-N(6))-methyltransferase</fullName>
        <ecNumber evidence="3">2.1.1.181</ecNumber>
    </submittedName>
</protein>
<organism evidence="3 4">
    <name type="scientific">Malassezia furfur</name>
    <name type="common">Pityriasis versicolor infection agent</name>
    <name type="synonym">Pityrosporum furfur</name>
    <dbReference type="NCBI Taxonomy" id="55194"/>
    <lineage>
        <taxon>Eukaryota</taxon>
        <taxon>Fungi</taxon>
        <taxon>Dikarya</taxon>
        <taxon>Basidiomycota</taxon>
        <taxon>Ustilaginomycotina</taxon>
        <taxon>Malasseziomycetes</taxon>
        <taxon>Malasseziales</taxon>
        <taxon>Malasseziaceae</taxon>
        <taxon>Malassezia</taxon>
    </lineage>
</organism>
<keyword evidence="4" id="KW-1185">Reference proteome</keyword>
<dbReference type="GO" id="GO:0032259">
    <property type="term" value="P:methylation"/>
    <property type="evidence" value="ECO:0007669"/>
    <property type="project" value="UniProtKB-KW"/>
</dbReference>
<evidence type="ECO:0000256" key="1">
    <source>
        <dbReference type="ARBA" id="ARBA00022603"/>
    </source>
</evidence>
<dbReference type="Pfam" id="PF05971">
    <property type="entry name" value="Methyltransf_10"/>
    <property type="match status" value="1"/>
</dbReference>
<dbReference type="PANTHER" id="PTHR13393:SF0">
    <property type="entry name" value="RNA N6-ADENOSINE-METHYLTRANSFERASE METTL16"/>
    <property type="match status" value="1"/>
</dbReference>
<sequence>MHPRNAYRRPPDLGALAKHDANLAQYVSGNDGHASVAWDDPAAQRAVTKALLREDFGVHATLAPDRLCPTLPNRVNYVLWVEDLVRALHPCDGAPQDGARGVDLGTGSIAVYACLVCAMQPRWTVVGTDVDDAALAHARQVVEDPANNRPANTLALRERIKLVHTRGPLLDDLGLVADAGAGAPPVFHFTMLNPPFYASEEERAASASAKRVPRAWMAGQSAEMYTPGGEAALVLQLLDESLRWREQIAATRSGGRSRGRSAGVARPTPWRAACPMSRRRHVC</sequence>
<keyword evidence="1 3" id="KW-0489">Methyltransferase</keyword>
<name>A0ABY8ERQ4_MALFU</name>